<feature type="chain" id="PRO_5026840052" evidence="1">
    <location>
        <begin position="22"/>
        <end position="171"/>
    </location>
</feature>
<dbReference type="InterPro" id="IPR012347">
    <property type="entry name" value="Ferritin-like"/>
</dbReference>
<feature type="domain" description="DUF4142" evidence="2">
    <location>
        <begin position="30"/>
        <end position="166"/>
    </location>
</feature>
<evidence type="ECO:0000259" key="2">
    <source>
        <dbReference type="Pfam" id="PF13628"/>
    </source>
</evidence>
<dbReference type="InterPro" id="IPR025419">
    <property type="entry name" value="DUF4142"/>
</dbReference>
<dbReference type="EMBL" id="WKJM01000018">
    <property type="protein sequence ID" value="MRX10167.1"/>
    <property type="molecule type" value="Genomic_DNA"/>
</dbReference>
<keyword evidence="4" id="KW-1185">Reference proteome</keyword>
<feature type="signal peptide" evidence="1">
    <location>
        <begin position="1"/>
        <end position="21"/>
    </location>
</feature>
<dbReference type="PANTHER" id="PTHR38593">
    <property type="entry name" value="BLR2558 PROTEIN"/>
    <property type="match status" value="1"/>
</dbReference>
<dbReference type="AlphaFoldDB" id="A0A6L5QKH9"/>
<dbReference type="Pfam" id="PF13628">
    <property type="entry name" value="DUF4142"/>
    <property type="match status" value="1"/>
</dbReference>
<proteinExistence type="predicted"/>
<evidence type="ECO:0000313" key="4">
    <source>
        <dbReference type="Proteomes" id="UP000481037"/>
    </source>
</evidence>
<comment type="caution">
    <text evidence="3">The sequence shown here is derived from an EMBL/GenBank/DDBJ whole genome shotgun (WGS) entry which is preliminary data.</text>
</comment>
<evidence type="ECO:0000313" key="3">
    <source>
        <dbReference type="EMBL" id="MRX10167.1"/>
    </source>
</evidence>
<dbReference type="Proteomes" id="UP000481037">
    <property type="component" value="Unassembled WGS sequence"/>
</dbReference>
<keyword evidence="1" id="KW-0732">Signal</keyword>
<dbReference type="RefSeq" id="WP_154364425.1">
    <property type="nucleotide sequence ID" value="NZ_WKJM01000018.1"/>
</dbReference>
<reference evidence="3 4" key="1">
    <citation type="submission" date="2019-11" db="EMBL/GenBank/DDBJ databases">
        <title>Novel species isolated from a subtropical stream in China.</title>
        <authorList>
            <person name="Lu H."/>
        </authorList>
    </citation>
    <scope>NUCLEOTIDE SEQUENCE [LARGE SCALE GENOMIC DNA]</scope>
    <source>
        <strain evidence="3 4">FT25W</strain>
    </source>
</reference>
<organism evidence="3 4">
    <name type="scientific">Duganella alba</name>
    <dbReference type="NCBI Taxonomy" id="2666081"/>
    <lineage>
        <taxon>Bacteria</taxon>
        <taxon>Pseudomonadati</taxon>
        <taxon>Pseudomonadota</taxon>
        <taxon>Betaproteobacteria</taxon>
        <taxon>Burkholderiales</taxon>
        <taxon>Oxalobacteraceae</taxon>
        <taxon>Telluria group</taxon>
        <taxon>Duganella</taxon>
    </lineage>
</organism>
<gene>
    <name evidence="3" type="ORF">GJ697_20220</name>
</gene>
<sequence length="171" mass="17855">MKTAHLASACILGAITQFAAAQTSAALNKADEGRLVAIAQANIAEVAAGKMALEKSANADVKQFAQMMIDDHGKGLDETRKVAMAKNVTLPTDPDAAHQKMAADLQKLSGAAFDKAYVSKAGVADHTKVHAALKKDIADSKDADVKALATKLEPTVAHHEDMAKKLNAAVK</sequence>
<name>A0A6L5QKH9_9BURK</name>
<accession>A0A6L5QKH9</accession>
<dbReference type="PANTHER" id="PTHR38593:SF1">
    <property type="entry name" value="BLR2558 PROTEIN"/>
    <property type="match status" value="1"/>
</dbReference>
<evidence type="ECO:0000256" key="1">
    <source>
        <dbReference type="SAM" id="SignalP"/>
    </source>
</evidence>
<dbReference type="Gene3D" id="1.20.1260.10">
    <property type="match status" value="1"/>
</dbReference>
<protein>
    <submittedName>
        <fullName evidence="3">DUF4142 domain-containing protein</fullName>
    </submittedName>
</protein>